<feature type="region of interest" description="Disordered" evidence="7">
    <location>
        <begin position="1"/>
        <end position="58"/>
    </location>
</feature>
<feature type="transmembrane region" description="Helical" evidence="8">
    <location>
        <begin position="1294"/>
        <end position="1314"/>
    </location>
</feature>
<evidence type="ECO:0000259" key="9">
    <source>
        <dbReference type="Pfam" id="PF00520"/>
    </source>
</evidence>
<keyword evidence="3" id="KW-0677">Repeat</keyword>
<evidence type="ECO:0000313" key="10">
    <source>
        <dbReference type="EMBL" id="KAF9952386.1"/>
    </source>
</evidence>
<keyword evidence="5 8" id="KW-0472">Membrane</keyword>
<dbReference type="Pfam" id="PF00520">
    <property type="entry name" value="Ion_trans"/>
    <property type="match status" value="1"/>
</dbReference>
<evidence type="ECO:0000256" key="3">
    <source>
        <dbReference type="ARBA" id="ARBA00022737"/>
    </source>
</evidence>
<gene>
    <name evidence="10" type="ORF">BGZ70_000617</name>
</gene>
<dbReference type="InterPro" id="IPR024862">
    <property type="entry name" value="TRPV"/>
</dbReference>
<dbReference type="Proteomes" id="UP000738359">
    <property type="component" value="Unassembled WGS sequence"/>
</dbReference>
<proteinExistence type="predicted"/>
<evidence type="ECO:0000256" key="7">
    <source>
        <dbReference type="SAM" id="MobiDB-lite"/>
    </source>
</evidence>
<dbReference type="PANTHER" id="PTHR10582:SF2">
    <property type="entry name" value="INACTIVE"/>
    <property type="match status" value="1"/>
</dbReference>
<dbReference type="GO" id="GO:0098703">
    <property type="term" value="P:calcium ion import across plasma membrane"/>
    <property type="evidence" value="ECO:0007669"/>
    <property type="project" value="TreeGrafter"/>
</dbReference>
<feature type="coiled-coil region" evidence="6">
    <location>
        <begin position="1472"/>
        <end position="1499"/>
    </location>
</feature>
<dbReference type="InterPro" id="IPR005821">
    <property type="entry name" value="Ion_trans_dom"/>
</dbReference>
<feature type="compositionally biased region" description="Basic and acidic residues" evidence="7">
    <location>
        <begin position="8"/>
        <end position="25"/>
    </location>
</feature>
<accession>A0A9P6LYW7</accession>
<feature type="transmembrane region" description="Helical" evidence="8">
    <location>
        <begin position="1218"/>
        <end position="1238"/>
    </location>
</feature>
<dbReference type="GO" id="GO:0005216">
    <property type="term" value="F:monoatomic ion channel activity"/>
    <property type="evidence" value="ECO:0007669"/>
    <property type="project" value="InterPro"/>
</dbReference>
<feature type="transmembrane region" description="Helical" evidence="8">
    <location>
        <begin position="1121"/>
        <end position="1140"/>
    </location>
</feature>
<feature type="compositionally biased region" description="Basic and acidic residues" evidence="7">
    <location>
        <begin position="1458"/>
        <end position="1467"/>
    </location>
</feature>
<sequence length="1514" mass="170959">MAFNTDTDSSKMDEEQKKEKLKMEEPGEEVPEEEVPQERESEEEGKTQAEAVAPEASAWRETMESTLTMDTAMRFYLKRANDSLFVSYGLPLASVPIGNDVDFLAFLSTKNVAPGWYWVVFGVSFKDTDGSILDKLKFEVLNGDTRGNFYTMIYPCTAVVENAEFADLPKDEFARLRLHRQIKISDEDDECLWVQIALKALAGSEKEVSFDLHYIELASPKFKSAAGVKDYILWGEGKPDQFIRVGAHTATDAKKPISIAAYDFSVFGTYAATLYFTADEAHIDVWDLRTSSQLDSTGKPQAITTPLAHTSFAVSTQLTTYDALCKAELQVSISSAGSQVVMGYVDESEHAVPLHIYRCSPTAPADRDLSEPWELEKVPMTCESLHNYFGYGSFHISDMDDSKAENERYFTFNGTEFDVYSTDGEWVQLYSLSLGVDKDPLDGAEFDLYSTDGEWVLLHSPSLGVDKDPLIRRTNMASLREGLRGRYFAWTGDKGGVSIWDFETGKFVTAILIPEDTGNVRAALSADGSMIAISVNGSVQIHDVVSGIKLGVYKAGSRDDNELEVVFGQDHFMALNSALSLNGDKHIDAHSIIRVHDMSIVKTHIVYWQYETEFPTSVDPVFAYSQEATLNIKRIQNLLTPTEIGDCGPDHACGLQHTPVDLFYNSWTGQYMSSVGTIFNVEADYKYSRGSYFRELAITNSSVKATISLGPAAKDYQGFFMAESSQLVLIMNGFLQVWHLPSKTDQLFELVHVEAFVKASEAHTKDSCITEVLSAQSCEHGRRFSVEFNPIKWVRGLDGEEIKYDSDSEEPQMLIFPRAAGDTFSKTEKYRFENGIVSLFDTYADSGPNIKEAVIRFLVNHIRPSMAQTISSLVILCRSWKPANRVIFEYPTVLGACKVIMNYCVSHAVGSMNLSFLSPLFQSMSDIMGLFPEEALECLGKIAYIRVRRREYILENHVVAHSPRLRLQLWKSPCHSLDQIKDPVMQLHVTTEPPRIRVDTFTRPIFMASFDALWQYKDIDETKKDVLEEAMLTRQTTWWKTLYHIIRLKFHLKTHTYVECHEFSLEYFDNPAIAALVAYKWNTIGYAYWASRFFFQCIFYVLVVAATLMQVYHEHVERSQLEGVFIAIVVVAAVFLWLELLQAVKNFGRYSGTLYNFLDIAAYTLSIASSVDMLVILSNDDSAANTRSLSFTLFELRIYKSVCKYVTIIRESVAEIRAFFFIFAGGLVAFTIANLHLLRACPTPGACEEPETNFAKHFLGALSATYFFMGGRYDPVEDEFGSQDWGFHLMMMGYFFFTVIVMLNVLIALINVAFTKGDDGWRLAWIESRLRYIEAAENLSYHIPGFRQSHNCFPKEIYFTATSQKVRAYHKKYRAKYNDPGDLSQPEDWARDYQADENDAYDVQGEARLPAPTKMEEAAVQEKDNMSVASNVEEQLQREVVSTELRSNGGVEEGADASEVKDKGSIRDDSAVEELKAQVQDLQRQIASLQASQQEQAQRQFQELKDLLLGRIGP</sequence>
<evidence type="ECO:0000256" key="5">
    <source>
        <dbReference type="ARBA" id="ARBA00023136"/>
    </source>
</evidence>
<feature type="domain" description="Ion transport" evidence="9">
    <location>
        <begin position="1093"/>
        <end position="1316"/>
    </location>
</feature>
<dbReference type="EMBL" id="JAAAHY010001123">
    <property type="protein sequence ID" value="KAF9952386.1"/>
    <property type="molecule type" value="Genomic_DNA"/>
</dbReference>
<reference evidence="10" key="1">
    <citation type="journal article" date="2020" name="Fungal Divers.">
        <title>Resolving the Mortierellaceae phylogeny through synthesis of multi-gene phylogenetics and phylogenomics.</title>
        <authorList>
            <person name="Vandepol N."/>
            <person name="Liber J."/>
            <person name="Desiro A."/>
            <person name="Na H."/>
            <person name="Kennedy M."/>
            <person name="Barry K."/>
            <person name="Grigoriev I.V."/>
            <person name="Miller A.N."/>
            <person name="O'Donnell K."/>
            <person name="Stajich J.E."/>
            <person name="Bonito G."/>
        </authorList>
    </citation>
    <scope>NUCLEOTIDE SEQUENCE</scope>
    <source>
        <strain evidence="10">CK1249</strain>
    </source>
</reference>
<keyword evidence="11" id="KW-1185">Reference proteome</keyword>
<evidence type="ECO:0000256" key="6">
    <source>
        <dbReference type="SAM" id="Coils"/>
    </source>
</evidence>
<feature type="compositionally biased region" description="Basic and acidic residues" evidence="7">
    <location>
        <begin position="36"/>
        <end position="47"/>
    </location>
</feature>
<evidence type="ECO:0000313" key="11">
    <source>
        <dbReference type="Proteomes" id="UP000738359"/>
    </source>
</evidence>
<comment type="subcellular location">
    <subcellularLocation>
        <location evidence="1">Membrane</location>
        <topology evidence="1">Multi-pass membrane protein</topology>
    </subcellularLocation>
</comment>
<feature type="transmembrane region" description="Helical" evidence="8">
    <location>
        <begin position="1160"/>
        <end position="1177"/>
    </location>
</feature>
<dbReference type="SUPFAM" id="SSF69322">
    <property type="entry name" value="Tricorn protease domain 2"/>
    <property type="match status" value="1"/>
</dbReference>
<keyword evidence="6" id="KW-0175">Coiled coil</keyword>
<keyword evidence="4 8" id="KW-1133">Transmembrane helix</keyword>
<name>A0A9P6LYW7_MORAP</name>
<protein>
    <recommendedName>
        <fullName evidence="9">Ion transport domain-containing protein</fullName>
    </recommendedName>
</protein>
<evidence type="ECO:0000256" key="1">
    <source>
        <dbReference type="ARBA" id="ARBA00004141"/>
    </source>
</evidence>
<evidence type="ECO:0000256" key="4">
    <source>
        <dbReference type="ARBA" id="ARBA00022989"/>
    </source>
</evidence>
<dbReference type="OrthoDB" id="2433234at2759"/>
<organism evidence="10 11">
    <name type="scientific">Mortierella alpina</name>
    <name type="common">Oleaginous fungus</name>
    <name type="synonym">Mortierella renispora</name>
    <dbReference type="NCBI Taxonomy" id="64518"/>
    <lineage>
        <taxon>Eukaryota</taxon>
        <taxon>Fungi</taxon>
        <taxon>Fungi incertae sedis</taxon>
        <taxon>Mucoromycota</taxon>
        <taxon>Mortierellomycotina</taxon>
        <taxon>Mortierellomycetes</taxon>
        <taxon>Mortierellales</taxon>
        <taxon>Mortierellaceae</taxon>
        <taxon>Mortierella</taxon>
    </lineage>
</organism>
<feature type="transmembrane region" description="Helical" evidence="8">
    <location>
        <begin position="1086"/>
        <end position="1109"/>
    </location>
</feature>
<dbReference type="PANTHER" id="PTHR10582">
    <property type="entry name" value="TRANSIENT RECEPTOR POTENTIAL ION CHANNEL PROTEIN"/>
    <property type="match status" value="1"/>
</dbReference>
<evidence type="ECO:0000256" key="8">
    <source>
        <dbReference type="SAM" id="Phobius"/>
    </source>
</evidence>
<evidence type="ECO:0000256" key="2">
    <source>
        <dbReference type="ARBA" id="ARBA00022692"/>
    </source>
</evidence>
<dbReference type="GO" id="GO:0005886">
    <property type="term" value="C:plasma membrane"/>
    <property type="evidence" value="ECO:0007669"/>
    <property type="project" value="TreeGrafter"/>
</dbReference>
<comment type="caution">
    <text evidence="10">The sequence shown here is derived from an EMBL/GenBank/DDBJ whole genome shotgun (WGS) entry which is preliminary data.</text>
</comment>
<feature type="compositionally biased region" description="Acidic residues" evidence="7">
    <location>
        <begin position="26"/>
        <end position="35"/>
    </location>
</feature>
<keyword evidence="2 8" id="KW-0812">Transmembrane</keyword>
<feature type="region of interest" description="Disordered" evidence="7">
    <location>
        <begin position="1442"/>
        <end position="1467"/>
    </location>
</feature>